<reference evidence="2 3" key="1">
    <citation type="submission" date="2023-07" db="EMBL/GenBank/DDBJ databases">
        <title>Sequencing the genomes of 1000 actinobacteria strains.</title>
        <authorList>
            <person name="Klenk H.-P."/>
        </authorList>
    </citation>
    <scope>NUCLEOTIDE SEQUENCE [LARGE SCALE GENOMIC DNA]</scope>
    <source>
        <strain evidence="2 3">DSM 20167</strain>
    </source>
</reference>
<keyword evidence="3" id="KW-1185">Reference proteome</keyword>
<keyword evidence="1" id="KW-1133">Transmembrane helix</keyword>
<evidence type="ECO:0000313" key="3">
    <source>
        <dbReference type="Proteomes" id="UP001183817"/>
    </source>
</evidence>
<dbReference type="EMBL" id="JAVDYI010000001">
    <property type="protein sequence ID" value="MDR7359812.1"/>
    <property type="molecule type" value="Genomic_DNA"/>
</dbReference>
<gene>
    <name evidence="2" type="ORF">J2S64_003503</name>
</gene>
<protein>
    <submittedName>
        <fullName evidence="2">Uncharacterized protein</fullName>
    </submittedName>
</protein>
<evidence type="ECO:0000256" key="1">
    <source>
        <dbReference type="SAM" id="Phobius"/>
    </source>
</evidence>
<sequence>MFPLTPRRTGPGHASALVLLVFAGGSVLDAILRAISRYTPAAGILPQVLLAGVPVLIVIGTWLCLRGRRDLSAHLLLQLLLGILVGILTMWSALPLSWYLGIGLVFWSMRLGTNLLMWVGTSLLVLAGWAKFGLIDFTGGPFPALRRHSCALPGGGCLLPTAPGTPPAAGGRGPRG</sequence>
<dbReference type="Proteomes" id="UP001183817">
    <property type="component" value="Unassembled WGS sequence"/>
</dbReference>
<name>A0ABU2BMC7_9MICC</name>
<evidence type="ECO:0000313" key="2">
    <source>
        <dbReference type="EMBL" id="MDR7359812.1"/>
    </source>
</evidence>
<accession>A0ABU2BMC7</accession>
<keyword evidence="1" id="KW-0812">Transmembrane</keyword>
<feature type="transmembrane region" description="Helical" evidence="1">
    <location>
        <begin position="115"/>
        <end position="137"/>
    </location>
</feature>
<feature type="transmembrane region" description="Helical" evidence="1">
    <location>
        <begin position="44"/>
        <end position="65"/>
    </location>
</feature>
<proteinExistence type="predicted"/>
<comment type="caution">
    <text evidence="2">The sequence shown here is derived from an EMBL/GenBank/DDBJ whole genome shotgun (WGS) entry which is preliminary data.</text>
</comment>
<feature type="transmembrane region" description="Helical" evidence="1">
    <location>
        <begin position="12"/>
        <end position="32"/>
    </location>
</feature>
<keyword evidence="1" id="KW-0472">Membrane</keyword>
<dbReference type="RefSeq" id="WP_310292415.1">
    <property type="nucleotide sequence ID" value="NZ_BAAAWO010000001.1"/>
</dbReference>
<feature type="transmembrane region" description="Helical" evidence="1">
    <location>
        <begin position="77"/>
        <end position="109"/>
    </location>
</feature>
<organism evidence="2 3">
    <name type="scientific">Paeniglutamicibacter sulfureus</name>
    <dbReference type="NCBI Taxonomy" id="43666"/>
    <lineage>
        <taxon>Bacteria</taxon>
        <taxon>Bacillati</taxon>
        <taxon>Actinomycetota</taxon>
        <taxon>Actinomycetes</taxon>
        <taxon>Micrococcales</taxon>
        <taxon>Micrococcaceae</taxon>
        <taxon>Paeniglutamicibacter</taxon>
    </lineage>
</organism>